<dbReference type="Proteomes" id="UP000029413">
    <property type="component" value="Chromosome 2"/>
</dbReference>
<dbReference type="GO" id="GO:0047922">
    <property type="term" value="F:gentisate 1,2-dioxygenase activity"/>
    <property type="evidence" value="ECO:0007669"/>
    <property type="project" value="UniProtKB-UniRule"/>
</dbReference>
<accession>A0AAN0RWL8</accession>
<dbReference type="Gene3D" id="2.60.120.10">
    <property type="entry name" value="Jelly Rolls"/>
    <property type="match status" value="1"/>
</dbReference>
<evidence type="ECO:0000256" key="2">
    <source>
        <dbReference type="ARBA" id="ARBA00023002"/>
    </source>
</evidence>
<proteinExistence type="predicted"/>
<feature type="domain" description="Cupin type-2" evidence="4">
    <location>
        <begin position="96"/>
        <end position="162"/>
    </location>
</feature>
<dbReference type="KEGG" id="bcen:DM39_4077"/>
<organism evidence="5 6">
    <name type="scientific">Burkholderia cenocepacia</name>
    <dbReference type="NCBI Taxonomy" id="95486"/>
    <lineage>
        <taxon>Bacteria</taxon>
        <taxon>Pseudomonadati</taxon>
        <taxon>Pseudomonadota</taxon>
        <taxon>Betaproteobacteria</taxon>
        <taxon>Burkholderiales</taxon>
        <taxon>Burkholderiaceae</taxon>
        <taxon>Burkholderia</taxon>
        <taxon>Burkholderia cepacia complex</taxon>
    </lineage>
</organism>
<dbReference type="CDD" id="cd06992">
    <property type="entry name" value="cupin_GDO-like_C"/>
    <property type="match status" value="1"/>
</dbReference>
<sequence>MTISEVSTEDRRKAFYELIRKDNLYPLWERLHSLVPRSPITEAVPAHWDYDDIVRSRVFTSGDIVTAEEAERRVLILENPGLPGSASVTQSLYAGLQLVLPGEVARAHRHSQSALRFVVEGNGAYTAIDGERVAMSPGDFVLTPSWRWHDHGNETEPIVWLDGLDIPIVSFFGAGFAEPGKEISQAELRLPGDSAARYSNNMLPVDWKPDDRNSPILRYPYERSNETLRAISRSGDPDACHGYKVRFINPATGGAPMPTIAAFIQRFPEKFETAIYRSTDSTVFTVVEGHGQTKIGNRLIKWKPRDIFVVPSWYPVVHRCEKEATLFSFSDRAVQETLGLWREARFLNGEVA</sequence>
<keyword evidence="2 5" id="KW-0560">Oxidoreductase</keyword>
<dbReference type="AlphaFoldDB" id="A0AAN0RWL8"/>
<gene>
    <name evidence="5" type="primary">gtdA</name>
    <name evidence="5" type="ORF">DM39_4077</name>
</gene>
<dbReference type="InterPro" id="IPR014710">
    <property type="entry name" value="RmlC-like_jellyroll"/>
</dbReference>
<evidence type="ECO:0000259" key="4">
    <source>
        <dbReference type="Pfam" id="PF07883"/>
    </source>
</evidence>
<dbReference type="SUPFAM" id="SSF51182">
    <property type="entry name" value="RmlC-like cupins"/>
    <property type="match status" value="1"/>
</dbReference>
<dbReference type="NCBIfam" id="TIGR02272">
    <property type="entry name" value="gentisate_1_2"/>
    <property type="match status" value="1"/>
</dbReference>
<reference evidence="5 6" key="1">
    <citation type="submission" date="2014-05" db="EMBL/GenBank/DDBJ databases">
        <authorList>
            <person name="Bishop-Lilly K.A."/>
            <person name="Broomall S.M."/>
            <person name="Chain P.S."/>
            <person name="Chertkov O."/>
            <person name="Coyne S.R."/>
            <person name="Daligault H.E."/>
            <person name="Davenport K.W."/>
            <person name="Erkkila T."/>
            <person name="Frey K.G."/>
            <person name="Gibbons H.S."/>
            <person name="Gu W."/>
            <person name="Jaissle J."/>
            <person name="Johnson S.L."/>
            <person name="Koroleva G.I."/>
            <person name="Ladner J.T."/>
            <person name="Lo C.-C."/>
            <person name="Minogue T.D."/>
            <person name="Munk C."/>
            <person name="Palacios G.F."/>
            <person name="Redden C.L."/>
            <person name="Rosenzweig C.N."/>
            <person name="Scholz M.B."/>
            <person name="Teshima H."/>
            <person name="Xu Y."/>
        </authorList>
    </citation>
    <scope>NUCLEOTIDE SEQUENCE [LARGE SCALE GENOMIC DNA]</scope>
    <source>
        <strain evidence="5 6">DDS 22E-1</strain>
    </source>
</reference>
<evidence type="ECO:0000256" key="3">
    <source>
        <dbReference type="NCBIfam" id="TIGR02272"/>
    </source>
</evidence>
<keyword evidence="6" id="KW-1185">Reference proteome</keyword>
<keyword evidence="1" id="KW-0223">Dioxygenase</keyword>
<dbReference type="EC" id="1.13.11.4" evidence="3"/>
<name>A0AAN0RWL8_9BURK</name>
<protein>
    <recommendedName>
        <fullName evidence="3">Gentisate 1,2-dioxygenase</fullName>
        <ecNumber evidence="3">1.13.11.4</ecNumber>
    </recommendedName>
</protein>
<dbReference type="PANTHER" id="PTHR41517">
    <property type="entry name" value="1,2-DIOXYGENASE PROTEIN-RELATED"/>
    <property type="match status" value="1"/>
</dbReference>
<dbReference type="InterPro" id="IPR011051">
    <property type="entry name" value="RmlC_Cupin_sf"/>
</dbReference>
<evidence type="ECO:0000313" key="6">
    <source>
        <dbReference type="Proteomes" id="UP000029413"/>
    </source>
</evidence>
<dbReference type="InterPro" id="IPR013096">
    <property type="entry name" value="Cupin_2"/>
</dbReference>
<dbReference type="CDD" id="cd02216">
    <property type="entry name" value="cupin_GDO-like_N"/>
    <property type="match status" value="1"/>
</dbReference>
<dbReference type="Pfam" id="PF07883">
    <property type="entry name" value="Cupin_2"/>
    <property type="match status" value="1"/>
</dbReference>
<dbReference type="InterPro" id="IPR047183">
    <property type="entry name" value="GDO-like"/>
</dbReference>
<evidence type="ECO:0000313" key="5">
    <source>
        <dbReference type="EMBL" id="AIO35083.1"/>
    </source>
</evidence>
<dbReference type="InterPro" id="IPR011960">
    <property type="entry name" value="Gentisate_dOase"/>
</dbReference>
<dbReference type="EMBL" id="CP007784">
    <property type="protein sequence ID" value="AIO35083.1"/>
    <property type="molecule type" value="Genomic_DNA"/>
</dbReference>
<dbReference type="PANTHER" id="PTHR41517:SF1">
    <property type="entry name" value="CUPIN"/>
    <property type="match status" value="1"/>
</dbReference>
<evidence type="ECO:0000256" key="1">
    <source>
        <dbReference type="ARBA" id="ARBA00022964"/>
    </source>
</evidence>